<dbReference type="Proteomes" id="UP000197138">
    <property type="component" value="Unassembled WGS sequence"/>
</dbReference>
<dbReference type="RefSeq" id="XP_031396411.1">
    <property type="nucleotide sequence ID" value="XM_031540551.1"/>
</dbReference>
<feature type="domain" description="TLDc" evidence="2">
    <location>
        <begin position="165"/>
        <end position="328"/>
    </location>
</feature>
<dbReference type="SMART" id="SM00584">
    <property type="entry name" value="TLDc"/>
    <property type="match status" value="1"/>
</dbReference>
<dbReference type="GeneID" id="116207555"/>
<reference evidence="4" key="1">
    <citation type="journal article" date="2017" name="Plant J.">
        <title>The pomegranate (Punica granatum L.) genome and the genomics of punicalagin biosynthesis.</title>
        <authorList>
            <person name="Qin G."/>
            <person name="Xu C."/>
            <person name="Ming R."/>
            <person name="Tang H."/>
            <person name="Guyot R."/>
            <person name="Kramer E.M."/>
            <person name="Hu Y."/>
            <person name="Yi X."/>
            <person name="Qi Y."/>
            <person name="Xu X."/>
            <person name="Gao Z."/>
            <person name="Pan H."/>
            <person name="Jian J."/>
            <person name="Tian Y."/>
            <person name="Yue Z."/>
            <person name="Xu Y."/>
        </authorList>
    </citation>
    <scope>NUCLEOTIDE SEQUENCE [LARGE SCALE GENOMIC DNA]</scope>
    <source>
        <strain evidence="4">cv. Dabenzi</strain>
    </source>
</reference>
<protein>
    <submittedName>
        <fullName evidence="6">Oxidation resistance protein 1</fullName>
    </submittedName>
</protein>
<evidence type="ECO:0000256" key="1">
    <source>
        <dbReference type="SAM" id="MobiDB-lite"/>
    </source>
</evidence>
<dbReference type="PROSITE" id="PS51886">
    <property type="entry name" value="TLDC"/>
    <property type="match status" value="1"/>
</dbReference>
<sequence>MMYMIKEKVSEGLSRLFADSPNPASDSSASSSFGDSRSNPSKARLYSPEGKSLSSYFSYIGFGQKKEEQELKPYQSLLVASSDENLKRHETVDSCGANSPPYKWYETPKCNRCNPTLEIRKSLGNKEEEDETGSGKSTSSSDVFEEAAEPHSPEKPLRNLMDDSAFILPDLYEFLHSSLPNIVKGCQWVLLYSTAKHGISLRTLIRKSSELSGPCLLIAGDMQGAVFGGLLDCPLKPTPKRKYQGTNQTFVFTTLYGQPRLFRATGANRYYYICMNDLLALGGGGNFALCLDADLLSATSGPCETFGSLCLAHNPEFELKHVELWGFAHVSSYLT</sequence>
<reference evidence="3" key="2">
    <citation type="submission" date="2017-06" db="EMBL/GenBank/DDBJ databases">
        <title>The pomegranate genome and the genomics of punicalagin biosynthesis.</title>
        <authorList>
            <person name="Xu C."/>
        </authorList>
    </citation>
    <scope>NUCLEOTIDE SEQUENCE [LARGE SCALE GENOMIC DNA]</scope>
    <source>
        <tissue evidence="3">Fresh leaf</tissue>
    </source>
</reference>
<evidence type="ECO:0000313" key="6">
    <source>
        <dbReference type="RefSeq" id="XP_031396411.1"/>
    </source>
</evidence>
<evidence type="ECO:0000313" key="4">
    <source>
        <dbReference type="Proteomes" id="UP000197138"/>
    </source>
</evidence>
<dbReference type="PANTHER" id="PTHR23354">
    <property type="entry name" value="NUCLEOLAR PROTEIN 7/ESTROGEN RECEPTOR COACTIVATOR-RELATED"/>
    <property type="match status" value="1"/>
</dbReference>
<evidence type="ECO:0000313" key="5">
    <source>
        <dbReference type="Proteomes" id="UP000515151"/>
    </source>
</evidence>
<evidence type="ECO:0000313" key="3">
    <source>
        <dbReference type="EMBL" id="OWM91572.1"/>
    </source>
</evidence>
<feature type="region of interest" description="Disordered" evidence="1">
    <location>
        <begin position="122"/>
        <end position="157"/>
    </location>
</feature>
<organism evidence="3 4">
    <name type="scientific">Punica granatum</name>
    <name type="common">Pomegranate</name>
    <dbReference type="NCBI Taxonomy" id="22663"/>
    <lineage>
        <taxon>Eukaryota</taxon>
        <taxon>Viridiplantae</taxon>
        <taxon>Streptophyta</taxon>
        <taxon>Embryophyta</taxon>
        <taxon>Tracheophyta</taxon>
        <taxon>Spermatophyta</taxon>
        <taxon>Magnoliopsida</taxon>
        <taxon>eudicotyledons</taxon>
        <taxon>Gunneridae</taxon>
        <taxon>Pentapetalae</taxon>
        <taxon>rosids</taxon>
        <taxon>malvids</taxon>
        <taxon>Myrtales</taxon>
        <taxon>Lythraceae</taxon>
        <taxon>Punica</taxon>
    </lineage>
</organism>
<reference evidence="6" key="4">
    <citation type="submission" date="2025-04" db="UniProtKB">
        <authorList>
            <consortium name="RefSeq"/>
        </authorList>
    </citation>
    <scope>IDENTIFICATION</scope>
    <source>
        <tissue evidence="6">Leaf</tissue>
    </source>
</reference>
<dbReference type="Proteomes" id="UP000515151">
    <property type="component" value="Chromosome 5"/>
</dbReference>
<dbReference type="EMBL" id="MTKT01000169">
    <property type="protein sequence ID" value="OWM91572.1"/>
    <property type="molecule type" value="Genomic_DNA"/>
</dbReference>
<keyword evidence="5" id="KW-1185">Reference proteome</keyword>
<accession>A0A218Y4W8</accession>
<proteinExistence type="predicted"/>
<feature type="compositionally biased region" description="Basic and acidic residues" evidence="1">
    <location>
        <begin position="148"/>
        <end position="157"/>
    </location>
</feature>
<dbReference type="InterPro" id="IPR006571">
    <property type="entry name" value="TLDc_dom"/>
</dbReference>
<dbReference type="AlphaFoldDB" id="A0A218Y4W8"/>
<dbReference type="OrthoDB" id="26679at2759"/>
<feature type="region of interest" description="Disordered" evidence="1">
    <location>
        <begin position="16"/>
        <end position="48"/>
    </location>
</feature>
<dbReference type="PANTHER" id="PTHR23354:SF74">
    <property type="entry name" value="TLD-DOMAIN CONTAINING NUCLEOLAR PROTEIN"/>
    <property type="match status" value="1"/>
</dbReference>
<evidence type="ECO:0000259" key="2">
    <source>
        <dbReference type="PROSITE" id="PS51886"/>
    </source>
</evidence>
<name>A0A218Y4W8_PUNGR</name>
<feature type="compositionally biased region" description="Low complexity" evidence="1">
    <location>
        <begin position="17"/>
        <end position="39"/>
    </location>
</feature>
<gene>
    <name evidence="6" type="primary">LOC116207555</name>
    <name evidence="3" type="ORF">CDL15_Pgr012331</name>
</gene>
<dbReference type="Pfam" id="PF07534">
    <property type="entry name" value="TLD"/>
    <property type="match status" value="1"/>
</dbReference>
<reference evidence="5" key="3">
    <citation type="journal article" date="2020" name="Plant Biotechnol. J.">
        <title>The pomegranate (Punica granatum L.) draft genome dissects genetic divergence between soft- and hard-seeded cultivars.</title>
        <authorList>
            <person name="Luo X."/>
            <person name="Li H."/>
            <person name="Wu Z."/>
            <person name="Yao W."/>
            <person name="Zhao P."/>
            <person name="Cao D."/>
            <person name="Yu H."/>
            <person name="Li K."/>
            <person name="Poudel K."/>
            <person name="Zhao D."/>
            <person name="Zhang F."/>
            <person name="Xia X."/>
            <person name="Chen L."/>
            <person name="Wang Q."/>
            <person name="Jing D."/>
            <person name="Cao S."/>
        </authorList>
    </citation>
    <scope>NUCLEOTIDE SEQUENCE [LARGE SCALE GENOMIC DNA]</scope>
</reference>